<dbReference type="SUPFAM" id="SSF51182">
    <property type="entry name" value="RmlC-like cupins"/>
    <property type="match status" value="1"/>
</dbReference>
<sequence length="112" mass="12274">MLVRIYTGDDGQSHFEDLGLPESEVQRIATKPGEDLVFRRSAPDRSVEWHNPTRRQYLIVVSGQMEVSVADGSVREFQAGDVLIAEDMTGQGHLTKAVGGPYTSVSMGIPDL</sequence>
<reference evidence="1" key="1">
    <citation type="submission" date="2018-05" db="EMBL/GenBank/DDBJ databases">
        <authorList>
            <person name="Lanie J.A."/>
            <person name="Ng W.-L."/>
            <person name="Kazmierczak K.M."/>
            <person name="Andrzejewski T.M."/>
            <person name="Davidsen T.M."/>
            <person name="Wayne K.J."/>
            <person name="Tettelin H."/>
            <person name="Glass J.I."/>
            <person name="Rusch D."/>
            <person name="Podicherti R."/>
            <person name="Tsui H.-C.T."/>
            <person name="Winkler M.E."/>
        </authorList>
    </citation>
    <scope>NUCLEOTIDE SEQUENCE</scope>
</reference>
<dbReference type="EMBL" id="UINC01173815">
    <property type="protein sequence ID" value="SVD79615.1"/>
    <property type="molecule type" value="Genomic_DNA"/>
</dbReference>
<organism evidence="1">
    <name type="scientific">marine metagenome</name>
    <dbReference type="NCBI Taxonomy" id="408172"/>
    <lineage>
        <taxon>unclassified sequences</taxon>
        <taxon>metagenomes</taxon>
        <taxon>ecological metagenomes</taxon>
    </lineage>
</organism>
<gene>
    <name evidence="1" type="ORF">METZ01_LOCUS432469</name>
</gene>
<accession>A0A382Y9W1</accession>
<proteinExistence type="predicted"/>
<name>A0A382Y9W1_9ZZZZ</name>
<dbReference type="AlphaFoldDB" id="A0A382Y9W1"/>
<dbReference type="InterPro" id="IPR011051">
    <property type="entry name" value="RmlC_Cupin_sf"/>
</dbReference>
<evidence type="ECO:0008006" key="2">
    <source>
        <dbReference type="Google" id="ProtNLM"/>
    </source>
</evidence>
<dbReference type="InterPro" id="IPR014710">
    <property type="entry name" value="RmlC-like_jellyroll"/>
</dbReference>
<evidence type="ECO:0000313" key="1">
    <source>
        <dbReference type="EMBL" id="SVD79615.1"/>
    </source>
</evidence>
<dbReference type="Gene3D" id="2.60.120.10">
    <property type="entry name" value="Jelly Rolls"/>
    <property type="match status" value="1"/>
</dbReference>
<protein>
    <recommendedName>
        <fullName evidence="2">Cupin 2 conserved barrel domain-containing protein</fullName>
    </recommendedName>
</protein>